<protein>
    <recommendedName>
        <fullName evidence="1">Methyltransferase FkbM domain-containing protein</fullName>
    </recommendedName>
</protein>
<name>A0A1F4WKN2_UNCKA</name>
<dbReference type="EMBL" id="MEWA01000014">
    <property type="protein sequence ID" value="OGC69960.1"/>
    <property type="molecule type" value="Genomic_DNA"/>
</dbReference>
<evidence type="ECO:0000313" key="2">
    <source>
        <dbReference type="EMBL" id="OGC69960.1"/>
    </source>
</evidence>
<feature type="domain" description="Methyltransferase FkbM" evidence="1">
    <location>
        <begin position="6"/>
        <end position="147"/>
    </location>
</feature>
<dbReference type="NCBIfam" id="TIGR01444">
    <property type="entry name" value="fkbM_fam"/>
    <property type="match status" value="1"/>
</dbReference>
<dbReference type="SUPFAM" id="SSF53335">
    <property type="entry name" value="S-adenosyl-L-methionine-dependent methyltransferases"/>
    <property type="match status" value="1"/>
</dbReference>
<gene>
    <name evidence="2" type="ORF">A2415_04880</name>
</gene>
<dbReference type="InterPro" id="IPR029063">
    <property type="entry name" value="SAM-dependent_MTases_sf"/>
</dbReference>
<dbReference type="Gene3D" id="3.40.50.150">
    <property type="entry name" value="Vaccinia Virus protein VP39"/>
    <property type="match status" value="1"/>
</dbReference>
<organism evidence="2 3">
    <name type="scientific">candidate division WWE3 bacterium RIFOXYC1_FULL_39_7</name>
    <dbReference type="NCBI Taxonomy" id="1802643"/>
    <lineage>
        <taxon>Bacteria</taxon>
        <taxon>Katanobacteria</taxon>
    </lineage>
</organism>
<accession>A0A1F4WKN2</accession>
<sequence>MKIFLDIGAHVGQTTKIALEEKYGFDKVYCFEPVEECSNVLKKIEDTRVIVCEYGLWSENCTKQIFNPGSKGASVFADKFRDTPESREIKLVSAGDWFAQNLKPEDQVYLKINCEGAECAILDNLINSGEYKKVNVLMVDFDVRKIPSQKHLMAEMKTRLNKLDIPKIFYIDEYHLGKGTHSYFTHYWLDNS</sequence>
<dbReference type="Pfam" id="PF05050">
    <property type="entry name" value="Methyltransf_21"/>
    <property type="match status" value="1"/>
</dbReference>
<reference evidence="2 3" key="1">
    <citation type="journal article" date="2016" name="Nat. Commun.">
        <title>Thousands of microbial genomes shed light on interconnected biogeochemical processes in an aquifer system.</title>
        <authorList>
            <person name="Anantharaman K."/>
            <person name="Brown C.T."/>
            <person name="Hug L.A."/>
            <person name="Sharon I."/>
            <person name="Castelle C.J."/>
            <person name="Probst A.J."/>
            <person name="Thomas B.C."/>
            <person name="Singh A."/>
            <person name="Wilkins M.J."/>
            <person name="Karaoz U."/>
            <person name="Brodie E.L."/>
            <person name="Williams K.H."/>
            <person name="Hubbard S.S."/>
            <person name="Banfield J.F."/>
        </authorList>
    </citation>
    <scope>NUCLEOTIDE SEQUENCE [LARGE SCALE GENOMIC DNA]</scope>
</reference>
<dbReference type="AlphaFoldDB" id="A0A1F4WKN2"/>
<evidence type="ECO:0000259" key="1">
    <source>
        <dbReference type="Pfam" id="PF05050"/>
    </source>
</evidence>
<dbReference type="InterPro" id="IPR006342">
    <property type="entry name" value="FkbM_mtfrase"/>
</dbReference>
<evidence type="ECO:0000313" key="3">
    <source>
        <dbReference type="Proteomes" id="UP000179113"/>
    </source>
</evidence>
<proteinExistence type="predicted"/>
<comment type="caution">
    <text evidence="2">The sequence shown here is derived from an EMBL/GenBank/DDBJ whole genome shotgun (WGS) entry which is preliminary data.</text>
</comment>
<dbReference type="Proteomes" id="UP000179113">
    <property type="component" value="Unassembled WGS sequence"/>
</dbReference>